<proteinExistence type="inferred from homology"/>
<dbReference type="PANTHER" id="PTHR37297">
    <property type="entry name" value="PROTEIN NRDI"/>
    <property type="match status" value="1"/>
</dbReference>
<dbReference type="NCBIfam" id="TIGR00333">
    <property type="entry name" value="nrdI"/>
    <property type="match status" value="1"/>
</dbReference>
<dbReference type="AlphaFoldDB" id="A0AAU8DPY0"/>
<dbReference type="HAMAP" id="MF_00128">
    <property type="entry name" value="NrdI"/>
    <property type="match status" value="1"/>
</dbReference>
<dbReference type="EMBL" id="CP159218">
    <property type="protein sequence ID" value="XCG64051.1"/>
    <property type="molecule type" value="Genomic_DNA"/>
</dbReference>
<dbReference type="Pfam" id="PF07972">
    <property type="entry name" value="Flavodoxin_NdrI"/>
    <property type="match status" value="1"/>
</dbReference>
<evidence type="ECO:0000256" key="3">
    <source>
        <dbReference type="ARBA" id="ARBA00020129"/>
    </source>
</evidence>
<comment type="similarity">
    <text evidence="2 4">Belongs to the NrdI family.</text>
</comment>
<organism evidence="5">
    <name type="scientific">Nakamurella sp. A5-74</name>
    <dbReference type="NCBI Taxonomy" id="3158264"/>
    <lineage>
        <taxon>Bacteria</taxon>
        <taxon>Bacillati</taxon>
        <taxon>Actinomycetota</taxon>
        <taxon>Actinomycetes</taxon>
        <taxon>Nakamurellales</taxon>
        <taxon>Nakamurellaceae</taxon>
        <taxon>Nakamurella</taxon>
    </lineage>
</organism>
<evidence type="ECO:0000313" key="5">
    <source>
        <dbReference type="EMBL" id="XCG64051.1"/>
    </source>
</evidence>
<dbReference type="RefSeq" id="WP_353649665.1">
    <property type="nucleotide sequence ID" value="NZ_CP159218.1"/>
</dbReference>
<dbReference type="PANTHER" id="PTHR37297:SF1">
    <property type="entry name" value="PROTEIN NRDI"/>
    <property type="match status" value="1"/>
</dbReference>
<dbReference type="Gene3D" id="3.40.50.360">
    <property type="match status" value="1"/>
</dbReference>
<dbReference type="InterPro" id="IPR029039">
    <property type="entry name" value="Flavoprotein-like_sf"/>
</dbReference>
<sequence>MSGLVYFSSVSENTRRFVDKLDLEARRIPVRSIDEELHVDDPFVLVTPTYGGGDGRGAVPKQVIRFLNHTGNRALVRGVIAAGNTNFGSTYCLAGRVVAHKCQVPHLYNFELMGTQDDVLRVREGLEQLW</sequence>
<dbReference type="InterPro" id="IPR020852">
    <property type="entry name" value="RNR_Ib_NrdI_bac"/>
</dbReference>
<evidence type="ECO:0000256" key="4">
    <source>
        <dbReference type="HAMAP-Rule" id="MF_00128"/>
    </source>
</evidence>
<evidence type="ECO:0000256" key="1">
    <source>
        <dbReference type="ARBA" id="ARBA00003999"/>
    </source>
</evidence>
<dbReference type="GO" id="GO:0010181">
    <property type="term" value="F:FMN binding"/>
    <property type="evidence" value="ECO:0007669"/>
    <property type="project" value="InterPro"/>
</dbReference>
<dbReference type="PIRSF" id="PIRSF005087">
    <property type="entry name" value="NrdI"/>
    <property type="match status" value="1"/>
</dbReference>
<dbReference type="InterPro" id="IPR004465">
    <property type="entry name" value="RNR_NrdI"/>
</dbReference>
<comment type="function">
    <text evidence="1 4">Probably involved in ribonucleotide reductase function.</text>
</comment>
<accession>A0AAU8DPY0</accession>
<gene>
    <name evidence="4 5" type="primary">nrdI</name>
    <name evidence="5" type="ORF">ABLG96_01515</name>
</gene>
<evidence type="ECO:0000256" key="2">
    <source>
        <dbReference type="ARBA" id="ARBA00009942"/>
    </source>
</evidence>
<reference evidence="5" key="1">
    <citation type="submission" date="2024-05" db="EMBL/GenBank/DDBJ databases">
        <authorList>
            <person name="Cai S.Y."/>
            <person name="Jin L.M."/>
            <person name="Li H.R."/>
        </authorList>
    </citation>
    <scope>NUCLEOTIDE SEQUENCE</scope>
    <source>
        <strain evidence="5">A5-74</strain>
    </source>
</reference>
<name>A0AAU8DPY0_9ACTN</name>
<protein>
    <recommendedName>
        <fullName evidence="3 4">Protein NrdI</fullName>
    </recommendedName>
</protein>
<dbReference type="SUPFAM" id="SSF52218">
    <property type="entry name" value="Flavoproteins"/>
    <property type="match status" value="1"/>
</dbReference>